<keyword evidence="3" id="KW-0813">Transport</keyword>
<dbReference type="GO" id="GO:0015562">
    <property type="term" value="F:efflux transmembrane transporter activity"/>
    <property type="evidence" value="ECO:0007669"/>
    <property type="project" value="InterPro"/>
</dbReference>
<evidence type="ECO:0000256" key="5">
    <source>
        <dbReference type="ARBA" id="ARBA00022692"/>
    </source>
</evidence>
<keyword evidence="5" id="KW-0812">Transmembrane</keyword>
<comment type="similarity">
    <text evidence="2">Belongs to the outer membrane factor (OMF) (TC 1.B.17) family.</text>
</comment>
<keyword evidence="4" id="KW-1134">Transmembrane beta strand</keyword>
<evidence type="ECO:0000256" key="1">
    <source>
        <dbReference type="ARBA" id="ARBA00004442"/>
    </source>
</evidence>
<dbReference type="SUPFAM" id="SSF56954">
    <property type="entry name" value="Outer membrane efflux proteins (OEP)"/>
    <property type="match status" value="1"/>
</dbReference>
<dbReference type="AlphaFoldDB" id="A0A8J7P7B2"/>
<evidence type="ECO:0000256" key="7">
    <source>
        <dbReference type="ARBA" id="ARBA00023237"/>
    </source>
</evidence>
<dbReference type="EMBL" id="JAFLCK010000010">
    <property type="protein sequence ID" value="MBN8660404.1"/>
    <property type="molecule type" value="Genomic_DNA"/>
</dbReference>
<evidence type="ECO:0000313" key="8">
    <source>
        <dbReference type="EMBL" id="MBN8660404.1"/>
    </source>
</evidence>
<evidence type="ECO:0000256" key="6">
    <source>
        <dbReference type="ARBA" id="ARBA00023136"/>
    </source>
</evidence>
<keyword evidence="7" id="KW-0998">Cell outer membrane</keyword>
<comment type="caution">
    <text evidence="8">The sequence shown here is derived from an EMBL/GenBank/DDBJ whole genome shotgun (WGS) entry which is preliminary data.</text>
</comment>
<dbReference type="Proteomes" id="UP000664277">
    <property type="component" value="Unassembled WGS sequence"/>
</dbReference>
<evidence type="ECO:0000256" key="4">
    <source>
        <dbReference type="ARBA" id="ARBA00022452"/>
    </source>
</evidence>
<gene>
    <name evidence="8" type="ORF">J0M35_08595</name>
</gene>
<reference evidence="8" key="1">
    <citation type="submission" date="2021-02" db="EMBL/GenBank/DDBJ databases">
        <title>Genome-Resolved Metagenomics of a Microbial Community Performing Photosynthetic Biological Nutrient Removal.</title>
        <authorList>
            <person name="Mcdaniel E.A."/>
        </authorList>
    </citation>
    <scope>NUCLEOTIDE SEQUENCE</scope>
    <source>
        <strain evidence="8">UWPOB_OBS1</strain>
    </source>
</reference>
<dbReference type="GO" id="GO:1990281">
    <property type="term" value="C:efflux pump complex"/>
    <property type="evidence" value="ECO:0007669"/>
    <property type="project" value="TreeGrafter"/>
</dbReference>
<dbReference type="Gene3D" id="1.20.1600.10">
    <property type="entry name" value="Outer membrane efflux proteins (OEP)"/>
    <property type="match status" value="1"/>
</dbReference>
<evidence type="ECO:0000256" key="2">
    <source>
        <dbReference type="ARBA" id="ARBA00007613"/>
    </source>
</evidence>
<evidence type="ECO:0000313" key="9">
    <source>
        <dbReference type="Proteomes" id="UP000664277"/>
    </source>
</evidence>
<sequence length="524" mass="57647">MNSFADRQQAKAARRCLHKLGLFLCLALFLSWSLPQPSLSAGREVNLPELQFQPIRPPRAVTIREAVDVALRNYPTINNKYYKLRASLSNVKLAKTQYLPNLNFDVQISGVTPNRIASVVMNNVSGFDTVPVDSGPSVRSTSYKPVVNNLQGGNLNWLLIDGGLRKANDNFAYADARSARADLNLTRLDVAFDAADAFLTAAAAKQVIKSTRAALEHMEAASLRARTLVAEGLRPGVDAADFDFEVARTRINLIKAEKEARLALVGLAEKMGTAANDLDVISDPLVRRPVAAYERETAPFDLNAHPIALFKTAEIKRWRAKQVLLDKAYRPHLWLNASVWGRGSGDRTNPIKPVAAGVLPQVFNYMVGVSYSFPVMEYFPLKAQKEMARNNELAARAEYELAMQVLEKKDARARILLAQARKVADETPILVETAKVREIKVMKRYSAGLTNMVSLAQAEKALAEAEVEDALAQTEVWRAMLALAYVQGDLAPFMQVVDLAQTSLGGEVAKPFSLPGKFEDNGAN</sequence>
<dbReference type="Pfam" id="PF02321">
    <property type="entry name" value="OEP"/>
    <property type="match status" value="1"/>
</dbReference>
<proteinExistence type="inferred from homology"/>
<protein>
    <submittedName>
        <fullName evidence="8">TolC family protein</fullName>
    </submittedName>
</protein>
<dbReference type="GO" id="GO:0015288">
    <property type="term" value="F:porin activity"/>
    <property type="evidence" value="ECO:0007669"/>
    <property type="project" value="TreeGrafter"/>
</dbReference>
<accession>A0A8J7P7B2</accession>
<organism evidence="8 9">
    <name type="scientific">Candidatus Obscuribacter phosphatis</name>
    <dbReference type="NCBI Taxonomy" id="1906157"/>
    <lineage>
        <taxon>Bacteria</taxon>
        <taxon>Bacillati</taxon>
        <taxon>Candidatus Melainabacteria</taxon>
        <taxon>Candidatus Obscuribacterales</taxon>
        <taxon>Candidatus Obscuribacteraceae</taxon>
        <taxon>Candidatus Obscuribacter</taxon>
    </lineage>
</organism>
<comment type="subcellular location">
    <subcellularLocation>
        <location evidence="1">Cell outer membrane</location>
    </subcellularLocation>
</comment>
<dbReference type="PANTHER" id="PTHR30026">
    <property type="entry name" value="OUTER MEMBRANE PROTEIN TOLC"/>
    <property type="match status" value="1"/>
</dbReference>
<keyword evidence="6" id="KW-0472">Membrane</keyword>
<dbReference type="GO" id="GO:0009279">
    <property type="term" value="C:cell outer membrane"/>
    <property type="evidence" value="ECO:0007669"/>
    <property type="project" value="UniProtKB-SubCell"/>
</dbReference>
<dbReference type="PANTHER" id="PTHR30026:SF20">
    <property type="entry name" value="OUTER MEMBRANE PROTEIN TOLC"/>
    <property type="match status" value="1"/>
</dbReference>
<dbReference type="InterPro" id="IPR003423">
    <property type="entry name" value="OMP_efflux"/>
</dbReference>
<evidence type="ECO:0000256" key="3">
    <source>
        <dbReference type="ARBA" id="ARBA00022448"/>
    </source>
</evidence>
<dbReference type="InterPro" id="IPR051906">
    <property type="entry name" value="TolC-like"/>
</dbReference>
<name>A0A8J7P7B2_9BACT</name>